<keyword evidence="10 14" id="KW-0472">Membrane</keyword>
<dbReference type="Pfam" id="PF00474">
    <property type="entry name" value="SSF"/>
    <property type="match status" value="1"/>
</dbReference>
<sequence>MFSGTTDILAVLGLYFCFMLGIGFWARRSHDSASGYFLAGRRLPFWVAAFSMNATGESAWLILGLSGVAYLTGVQALWVVAGEVLGVAGAWLLVARRLNAASRESATITVPDFLGQRFPAQGKPVRLLAVAIILSMACAYIAAQMLATGKAFSVFLGWDYATGVWVGGLVTVAYTAFGGFKAVAYTDAAQAMLMLFALVAVPAVGIHAIGGLAALGQGLADADAALLLPWSLEDGSLVAMIVIASGLAVGLPFLGVPQLLVRFMAIRETRDVPKAAGMSIVVILLFDLGAVATGLVGRVLFPGLEDAETVMPELARSLFPPLVTGILVVAVLSAVMSTVSSLLNLASSAIVHDLYGQFARRSDAARREAGIGAWVTLAIGIAGCLIALRGGGVIFSLVLFAWSGLGAAFGPVVLCVLHWRGTTGPGVIAGMVTGFGTTVLWVLLFKEASHGLYEMVPAFIASLAMTIVVSRLTTRVDSSPEALPSERA</sequence>
<dbReference type="PANTHER" id="PTHR48086:SF3">
    <property type="entry name" value="SODIUM_PROLINE SYMPORTER"/>
    <property type="match status" value="1"/>
</dbReference>
<keyword evidence="11 14" id="KW-0739">Sodium transport</keyword>
<feature type="transmembrane region" description="Helical" evidence="14">
    <location>
        <begin position="6"/>
        <end position="25"/>
    </location>
</feature>
<dbReference type="GO" id="GO:0015824">
    <property type="term" value="P:proline transport"/>
    <property type="evidence" value="ECO:0007669"/>
    <property type="project" value="UniProtKB-UniRule"/>
</dbReference>
<gene>
    <name evidence="15" type="ORF">EV688_102147</name>
</gene>
<keyword evidence="3 14" id="KW-0813">Transport</keyword>
<keyword evidence="16" id="KW-1185">Reference proteome</keyword>
<evidence type="ECO:0000256" key="6">
    <source>
        <dbReference type="ARBA" id="ARBA00022847"/>
    </source>
</evidence>
<dbReference type="EMBL" id="SLWX01000002">
    <property type="protein sequence ID" value="TCO77690.1"/>
    <property type="molecule type" value="Genomic_DNA"/>
</dbReference>
<organism evidence="15 16">
    <name type="scientific">Chromatocurvus halotolerans</name>
    <dbReference type="NCBI Taxonomy" id="1132028"/>
    <lineage>
        <taxon>Bacteria</taxon>
        <taxon>Pseudomonadati</taxon>
        <taxon>Pseudomonadota</taxon>
        <taxon>Gammaproteobacteria</taxon>
        <taxon>Cellvibrionales</taxon>
        <taxon>Halieaceae</taxon>
        <taxon>Chromatocurvus</taxon>
    </lineage>
</organism>
<dbReference type="Proteomes" id="UP000294980">
    <property type="component" value="Unassembled WGS sequence"/>
</dbReference>
<evidence type="ECO:0000256" key="7">
    <source>
        <dbReference type="ARBA" id="ARBA00022989"/>
    </source>
</evidence>
<comment type="catalytic activity">
    <reaction evidence="12">
        <text>L-proline(in) + Na(+)(in) = L-proline(out) + Na(+)(out)</text>
        <dbReference type="Rhea" id="RHEA:28967"/>
        <dbReference type="ChEBI" id="CHEBI:29101"/>
        <dbReference type="ChEBI" id="CHEBI:60039"/>
    </reaction>
</comment>
<dbReference type="NCBIfam" id="TIGR00813">
    <property type="entry name" value="sss"/>
    <property type="match status" value="1"/>
</dbReference>
<evidence type="ECO:0000256" key="14">
    <source>
        <dbReference type="RuleBase" id="RU366012"/>
    </source>
</evidence>
<evidence type="ECO:0000256" key="10">
    <source>
        <dbReference type="ARBA" id="ARBA00023136"/>
    </source>
</evidence>
<feature type="transmembrane region" description="Helical" evidence="14">
    <location>
        <begin position="371"/>
        <end position="388"/>
    </location>
</feature>
<evidence type="ECO:0000256" key="4">
    <source>
        <dbReference type="ARBA" id="ARBA00022475"/>
    </source>
</evidence>
<keyword evidence="9 14" id="KW-0406">Ion transport</keyword>
<dbReference type="Gene3D" id="1.20.1730.10">
    <property type="entry name" value="Sodium/glucose cotransporter"/>
    <property type="match status" value="1"/>
</dbReference>
<name>A0A4V2SC23_9GAMM</name>
<feature type="transmembrane region" description="Helical" evidence="14">
    <location>
        <begin position="192"/>
        <end position="215"/>
    </location>
</feature>
<keyword evidence="6 14" id="KW-0769">Symport</keyword>
<dbReference type="InterPro" id="IPR050277">
    <property type="entry name" value="Sodium:Solute_Symporter"/>
</dbReference>
<dbReference type="InterPro" id="IPR018212">
    <property type="entry name" value="Na/solute_symporter_CS"/>
</dbReference>
<comment type="function">
    <text evidence="14">Catalyzes the sodium-dependent uptake of extracellular L-proline.</text>
</comment>
<feature type="transmembrane region" description="Helical" evidence="14">
    <location>
        <begin position="127"/>
        <end position="148"/>
    </location>
</feature>
<protein>
    <recommendedName>
        <fullName evidence="14">Sodium/proline symporter</fullName>
    </recommendedName>
    <alternativeName>
        <fullName evidence="14">Proline permease</fullName>
    </alternativeName>
</protein>
<accession>A0A4V2SC23</accession>
<evidence type="ECO:0000256" key="3">
    <source>
        <dbReference type="ARBA" id="ARBA00022448"/>
    </source>
</evidence>
<keyword evidence="7 14" id="KW-1133">Transmembrane helix</keyword>
<dbReference type="PANTHER" id="PTHR48086">
    <property type="entry name" value="SODIUM/PROLINE SYMPORTER-RELATED"/>
    <property type="match status" value="1"/>
</dbReference>
<feature type="transmembrane region" description="Helical" evidence="14">
    <location>
        <begin position="394"/>
        <end position="419"/>
    </location>
</feature>
<evidence type="ECO:0000256" key="11">
    <source>
        <dbReference type="ARBA" id="ARBA00023201"/>
    </source>
</evidence>
<feature type="transmembrane region" description="Helical" evidence="14">
    <location>
        <begin position="76"/>
        <end position="95"/>
    </location>
</feature>
<dbReference type="PROSITE" id="PS00456">
    <property type="entry name" value="NA_SOLUT_SYMP_1"/>
    <property type="match status" value="1"/>
</dbReference>
<evidence type="ECO:0000313" key="15">
    <source>
        <dbReference type="EMBL" id="TCO77690.1"/>
    </source>
</evidence>
<dbReference type="GO" id="GO:0031402">
    <property type="term" value="F:sodium ion binding"/>
    <property type="evidence" value="ECO:0007669"/>
    <property type="project" value="UniProtKB-UniRule"/>
</dbReference>
<evidence type="ECO:0000256" key="13">
    <source>
        <dbReference type="RuleBase" id="RU362091"/>
    </source>
</evidence>
<feature type="transmembrane region" description="Helical" evidence="14">
    <location>
        <begin position="45"/>
        <end position="70"/>
    </location>
</feature>
<dbReference type="OrthoDB" id="9789704at2"/>
<feature type="transmembrane region" description="Helical" evidence="14">
    <location>
        <begin position="451"/>
        <end position="469"/>
    </location>
</feature>
<comment type="similarity">
    <text evidence="2 13">Belongs to the sodium:solute symporter (SSF) (TC 2.A.21) family.</text>
</comment>
<dbReference type="InterPro" id="IPR011851">
    <property type="entry name" value="Na/Pro_symporter"/>
</dbReference>
<evidence type="ECO:0000256" key="12">
    <source>
        <dbReference type="ARBA" id="ARBA00033708"/>
    </source>
</evidence>
<feature type="transmembrane region" description="Helical" evidence="14">
    <location>
        <begin position="275"/>
        <end position="301"/>
    </location>
</feature>
<dbReference type="InterPro" id="IPR001734">
    <property type="entry name" value="Na/solute_symporter"/>
</dbReference>
<dbReference type="AlphaFoldDB" id="A0A4V2SC23"/>
<evidence type="ECO:0000256" key="8">
    <source>
        <dbReference type="ARBA" id="ARBA00023053"/>
    </source>
</evidence>
<keyword evidence="14" id="KW-0029">Amino-acid transport</keyword>
<feature type="transmembrane region" description="Helical" evidence="14">
    <location>
        <begin position="321"/>
        <end position="351"/>
    </location>
</feature>
<reference evidence="15 16" key="1">
    <citation type="submission" date="2019-03" db="EMBL/GenBank/DDBJ databases">
        <title>Genomic Encyclopedia of Type Strains, Phase IV (KMG-IV): sequencing the most valuable type-strain genomes for metagenomic binning, comparative biology and taxonomic classification.</title>
        <authorList>
            <person name="Goeker M."/>
        </authorList>
    </citation>
    <scope>NUCLEOTIDE SEQUENCE [LARGE SCALE GENOMIC DNA]</scope>
    <source>
        <strain evidence="15 16">DSM 23344</strain>
    </source>
</reference>
<keyword evidence="8 14" id="KW-0915">Sodium</keyword>
<dbReference type="InterPro" id="IPR038377">
    <property type="entry name" value="Na/Glc_symporter_sf"/>
</dbReference>
<evidence type="ECO:0000256" key="5">
    <source>
        <dbReference type="ARBA" id="ARBA00022692"/>
    </source>
</evidence>
<keyword evidence="4" id="KW-1003">Cell membrane</keyword>
<feature type="transmembrane region" description="Helical" evidence="14">
    <location>
        <begin position="426"/>
        <end position="445"/>
    </location>
</feature>
<evidence type="ECO:0000256" key="9">
    <source>
        <dbReference type="ARBA" id="ARBA00023065"/>
    </source>
</evidence>
<evidence type="ECO:0000256" key="1">
    <source>
        <dbReference type="ARBA" id="ARBA00004651"/>
    </source>
</evidence>
<dbReference type="PROSITE" id="PS50283">
    <property type="entry name" value="NA_SOLUT_SYMP_3"/>
    <property type="match status" value="1"/>
</dbReference>
<proteinExistence type="inferred from homology"/>
<evidence type="ECO:0000313" key="16">
    <source>
        <dbReference type="Proteomes" id="UP000294980"/>
    </source>
</evidence>
<comment type="subcellular location">
    <subcellularLocation>
        <location evidence="14">Cell inner membrane</location>
        <topology evidence="14">Multi-pass membrane protein</topology>
    </subcellularLocation>
    <subcellularLocation>
        <location evidence="1">Cell membrane</location>
        <topology evidence="1">Multi-pass membrane protein</topology>
    </subcellularLocation>
</comment>
<keyword evidence="14" id="KW-0997">Cell inner membrane</keyword>
<dbReference type="GO" id="GO:0005886">
    <property type="term" value="C:plasma membrane"/>
    <property type="evidence" value="ECO:0007669"/>
    <property type="project" value="UniProtKB-SubCell"/>
</dbReference>
<feature type="transmembrane region" description="Helical" evidence="14">
    <location>
        <begin position="235"/>
        <end position="254"/>
    </location>
</feature>
<comment type="caution">
    <text evidence="15">The sequence shown here is derived from an EMBL/GenBank/DDBJ whole genome shotgun (WGS) entry which is preliminary data.</text>
</comment>
<keyword evidence="5 14" id="KW-0812">Transmembrane</keyword>
<dbReference type="GO" id="GO:0005298">
    <property type="term" value="F:proline:sodium symporter activity"/>
    <property type="evidence" value="ECO:0007669"/>
    <property type="project" value="UniProtKB-UniRule"/>
</dbReference>
<feature type="transmembrane region" description="Helical" evidence="14">
    <location>
        <begin position="160"/>
        <end position="180"/>
    </location>
</feature>
<evidence type="ECO:0000256" key="2">
    <source>
        <dbReference type="ARBA" id="ARBA00006434"/>
    </source>
</evidence>
<dbReference type="RefSeq" id="WP_117314575.1">
    <property type="nucleotide sequence ID" value="NZ_QQSW01000001.1"/>
</dbReference>
<dbReference type="CDD" id="cd11475">
    <property type="entry name" value="SLC5sbd_PutP"/>
    <property type="match status" value="1"/>
</dbReference>